<evidence type="ECO:0000313" key="1">
    <source>
        <dbReference type="EMBL" id="KAK4128034.1"/>
    </source>
</evidence>
<gene>
    <name evidence="1" type="ORF">N657DRAFT_763</name>
</gene>
<dbReference type="AlphaFoldDB" id="A0AAN6Z8C4"/>
<dbReference type="GeneID" id="87834314"/>
<organism evidence="1 2">
    <name type="scientific">Parathielavia appendiculata</name>
    <dbReference type="NCBI Taxonomy" id="2587402"/>
    <lineage>
        <taxon>Eukaryota</taxon>
        <taxon>Fungi</taxon>
        <taxon>Dikarya</taxon>
        <taxon>Ascomycota</taxon>
        <taxon>Pezizomycotina</taxon>
        <taxon>Sordariomycetes</taxon>
        <taxon>Sordariomycetidae</taxon>
        <taxon>Sordariales</taxon>
        <taxon>Chaetomiaceae</taxon>
        <taxon>Parathielavia</taxon>
    </lineage>
</organism>
<dbReference type="Proteomes" id="UP001302602">
    <property type="component" value="Unassembled WGS sequence"/>
</dbReference>
<proteinExistence type="predicted"/>
<reference evidence="1" key="1">
    <citation type="journal article" date="2023" name="Mol. Phylogenet. Evol.">
        <title>Genome-scale phylogeny and comparative genomics of the fungal order Sordariales.</title>
        <authorList>
            <person name="Hensen N."/>
            <person name="Bonometti L."/>
            <person name="Westerberg I."/>
            <person name="Brannstrom I.O."/>
            <person name="Guillou S."/>
            <person name="Cros-Aarteil S."/>
            <person name="Calhoun S."/>
            <person name="Haridas S."/>
            <person name="Kuo A."/>
            <person name="Mondo S."/>
            <person name="Pangilinan J."/>
            <person name="Riley R."/>
            <person name="LaButti K."/>
            <person name="Andreopoulos B."/>
            <person name="Lipzen A."/>
            <person name="Chen C."/>
            <person name="Yan M."/>
            <person name="Daum C."/>
            <person name="Ng V."/>
            <person name="Clum A."/>
            <person name="Steindorff A."/>
            <person name="Ohm R.A."/>
            <person name="Martin F."/>
            <person name="Silar P."/>
            <person name="Natvig D.O."/>
            <person name="Lalanne C."/>
            <person name="Gautier V."/>
            <person name="Ament-Velasquez S.L."/>
            <person name="Kruys A."/>
            <person name="Hutchinson M.I."/>
            <person name="Powell A.J."/>
            <person name="Barry K."/>
            <person name="Miller A.N."/>
            <person name="Grigoriev I.V."/>
            <person name="Debuchy R."/>
            <person name="Gladieux P."/>
            <person name="Hiltunen Thoren M."/>
            <person name="Johannesson H."/>
        </authorList>
    </citation>
    <scope>NUCLEOTIDE SEQUENCE</scope>
    <source>
        <strain evidence="1">CBS 731.68</strain>
    </source>
</reference>
<dbReference type="RefSeq" id="XP_062651805.1">
    <property type="nucleotide sequence ID" value="XM_062797535.1"/>
</dbReference>
<name>A0AAN6Z8C4_9PEZI</name>
<evidence type="ECO:0000313" key="2">
    <source>
        <dbReference type="Proteomes" id="UP001302602"/>
    </source>
</evidence>
<dbReference type="EMBL" id="MU853223">
    <property type="protein sequence ID" value="KAK4128034.1"/>
    <property type="molecule type" value="Genomic_DNA"/>
</dbReference>
<comment type="caution">
    <text evidence="1">The sequence shown here is derived from an EMBL/GenBank/DDBJ whole genome shotgun (WGS) entry which is preliminary data.</text>
</comment>
<protein>
    <submittedName>
        <fullName evidence="1">Uncharacterized protein</fullName>
    </submittedName>
</protein>
<reference evidence="1" key="2">
    <citation type="submission" date="2023-05" db="EMBL/GenBank/DDBJ databases">
        <authorList>
            <consortium name="Lawrence Berkeley National Laboratory"/>
            <person name="Steindorff A."/>
            <person name="Hensen N."/>
            <person name="Bonometti L."/>
            <person name="Westerberg I."/>
            <person name="Brannstrom I.O."/>
            <person name="Guillou S."/>
            <person name="Cros-Aarteil S."/>
            <person name="Calhoun S."/>
            <person name="Haridas S."/>
            <person name="Kuo A."/>
            <person name="Mondo S."/>
            <person name="Pangilinan J."/>
            <person name="Riley R."/>
            <person name="Labutti K."/>
            <person name="Andreopoulos B."/>
            <person name="Lipzen A."/>
            <person name="Chen C."/>
            <person name="Yanf M."/>
            <person name="Daum C."/>
            <person name="Ng V."/>
            <person name="Clum A."/>
            <person name="Ohm R."/>
            <person name="Martin F."/>
            <person name="Silar P."/>
            <person name="Natvig D."/>
            <person name="Lalanne C."/>
            <person name="Gautier V."/>
            <person name="Ament-Velasquez S.L."/>
            <person name="Kruys A."/>
            <person name="Hutchinson M.I."/>
            <person name="Powell A.J."/>
            <person name="Barry K."/>
            <person name="Miller A.N."/>
            <person name="Grigoriev I.V."/>
            <person name="Debuchy R."/>
            <person name="Gladieux P."/>
            <person name="Thoren M.H."/>
            <person name="Johannesson H."/>
        </authorList>
    </citation>
    <scope>NUCLEOTIDE SEQUENCE</scope>
    <source>
        <strain evidence="1">CBS 731.68</strain>
    </source>
</reference>
<sequence length="69" mass="7514">MTRLKTPGYPEVVSSSLTVPILVLRYMVPSIPPLFGFVSGWFYSAHIGIDCADILPAERHLAAASSIRP</sequence>
<accession>A0AAN6Z8C4</accession>
<keyword evidence="2" id="KW-1185">Reference proteome</keyword>